<sequence length="65" mass="7123">MRKEESENKEKESFAAPVLSCASSALIDGAEAVALHRLLISASTYTSKYTRARTRAQGMLNYGEI</sequence>
<dbReference type="Proteomes" id="UP000054630">
    <property type="component" value="Unassembled WGS sequence"/>
</dbReference>
<name>A0A0V0S4Z7_9BILA</name>
<protein>
    <submittedName>
        <fullName evidence="1">Uncharacterized protein</fullName>
    </submittedName>
</protein>
<evidence type="ECO:0000313" key="2">
    <source>
        <dbReference type="Proteomes" id="UP000054630"/>
    </source>
</evidence>
<dbReference type="EMBL" id="JYDL01000038">
    <property type="protein sequence ID" value="KRX21562.1"/>
    <property type="molecule type" value="Genomic_DNA"/>
</dbReference>
<evidence type="ECO:0000313" key="1">
    <source>
        <dbReference type="EMBL" id="KRX21562.1"/>
    </source>
</evidence>
<accession>A0A0V0S4Z7</accession>
<gene>
    <name evidence="1" type="ORF">T07_14400</name>
</gene>
<dbReference type="AlphaFoldDB" id="A0A0V0S4Z7"/>
<reference evidence="1 2" key="1">
    <citation type="submission" date="2015-01" db="EMBL/GenBank/DDBJ databases">
        <title>Evolution of Trichinella species and genotypes.</title>
        <authorList>
            <person name="Korhonen P.K."/>
            <person name="Edoardo P."/>
            <person name="Giuseppe L.R."/>
            <person name="Gasser R.B."/>
        </authorList>
    </citation>
    <scope>NUCLEOTIDE SEQUENCE [LARGE SCALE GENOMIC DNA]</scope>
    <source>
        <strain evidence="1">ISS37</strain>
    </source>
</reference>
<comment type="caution">
    <text evidence="1">The sequence shown here is derived from an EMBL/GenBank/DDBJ whole genome shotgun (WGS) entry which is preliminary data.</text>
</comment>
<keyword evidence="2" id="KW-1185">Reference proteome</keyword>
<dbReference type="OrthoDB" id="5919421at2759"/>
<proteinExistence type="predicted"/>
<organism evidence="1 2">
    <name type="scientific">Trichinella nelsoni</name>
    <dbReference type="NCBI Taxonomy" id="6336"/>
    <lineage>
        <taxon>Eukaryota</taxon>
        <taxon>Metazoa</taxon>
        <taxon>Ecdysozoa</taxon>
        <taxon>Nematoda</taxon>
        <taxon>Enoplea</taxon>
        <taxon>Dorylaimia</taxon>
        <taxon>Trichinellida</taxon>
        <taxon>Trichinellidae</taxon>
        <taxon>Trichinella</taxon>
    </lineage>
</organism>